<proteinExistence type="predicted"/>
<accession>A0ABR5A5T8</accession>
<dbReference type="RefSeq" id="WP_041062068.1">
    <property type="nucleotide sequence ID" value="NZ_JXAL01000014.1"/>
</dbReference>
<evidence type="ECO:0008006" key="3">
    <source>
        <dbReference type="Google" id="ProtNLM"/>
    </source>
</evidence>
<dbReference type="EMBL" id="JXAL01000014">
    <property type="protein sequence ID" value="KIL36098.1"/>
    <property type="molecule type" value="Genomic_DNA"/>
</dbReference>
<evidence type="ECO:0000313" key="1">
    <source>
        <dbReference type="EMBL" id="KIL36098.1"/>
    </source>
</evidence>
<reference evidence="1 2" key="1">
    <citation type="submission" date="2014-12" db="EMBL/GenBank/DDBJ databases">
        <title>Draft genome sequence of Cohnella kolymensis strain B-2846.</title>
        <authorList>
            <person name="Karlyshev A.V."/>
            <person name="Kudryashova E.B."/>
        </authorList>
    </citation>
    <scope>NUCLEOTIDE SEQUENCE [LARGE SCALE GENOMIC DNA]</scope>
    <source>
        <strain evidence="1 2">VKM B-2846</strain>
    </source>
</reference>
<evidence type="ECO:0000313" key="2">
    <source>
        <dbReference type="Proteomes" id="UP000054526"/>
    </source>
</evidence>
<dbReference type="Proteomes" id="UP000054526">
    <property type="component" value="Unassembled WGS sequence"/>
</dbReference>
<comment type="caution">
    <text evidence="1">The sequence shown here is derived from an EMBL/GenBank/DDBJ whole genome shotgun (WGS) entry which is preliminary data.</text>
</comment>
<gene>
    <name evidence="1" type="ORF">SD71_08880</name>
</gene>
<keyword evidence="2" id="KW-1185">Reference proteome</keyword>
<protein>
    <recommendedName>
        <fullName evidence="3">HTH luxR-type domain-containing protein</fullName>
    </recommendedName>
</protein>
<organism evidence="1 2">
    <name type="scientific">Cohnella kolymensis</name>
    <dbReference type="NCBI Taxonomy" id="1590652"/>
    <lineage>
        <taxon>Bacteria</taxon>
        <taxon>Bacillati</taxon>
        <taxon>Bacillota</taxon>
        <taxon>Bacilli</taxon>
        <taxon>Bacillales</taxon>
        <taxon>Paenibacillaceae</taxon>
        <taxon>Cohnella</taxon>
    </lineage>
</organism>
<name>A0ABR5A5T8_9BACL</name>
<sequence length="182" mass="21217">MNYKNPEGITLSDVYGFWKLIEDSYSIGQLYETYKNILVTLSDENRTCRFIYFKSMDGKGIRILKDDNTYFAVLWMKSNSMGGTAEGVDGKEAFYECLYLFRTSLQYGEVSLESERSPFAPSEHVPLTERERQFLEMREAGLSHEEIQLSLQLNHSQLSKIRRSLELKGRAQDDNYCIRFLL</sequence>